<dbReference type="EnsemblProtists" id="PYU1_T000873">
    <property type="protein sequence ID" value="PYU1_T000873"/>
    <property type="gene ID" value="PYU1_G000873"/>
</dbReference>
<keyword evidence="9" id="KW-1185">Reference proteome</keyword>
<dbReference type="OMA" id="AQILHCG"/>
<proteinExistence type="inferred from homology"/>
<reference evidence="9" key="2">
    <citation type="submission" date="2010-04" db="EMBL/GenBank/DDBJ databases">
        <authorList>
            <person name="Buell R."/>
            <person name="Hamilton J."/>
            <person name="Hostetler J."/>
        </authorList>
    </citation>
    <scope>NUCLEOTIDE SEQUENCE [LARGE SCALE GENOMIC DNA]</scope>
    <source>
        <strain evidence="9">DAOM:BR144</strain>
    </source>
</reference>
<evidence type="ECO:0000256" key="1">
    <source>
        <dbReference type="ARBA" id="ARBA00004141"/>
    </source>
</evidence>
<dbReference type="VEuPathDB" id="FungiDB:PYU1_G000873"/>
<dbReference type="Gene3D" id="1.20.1250.20">
    <property type="entry name" value="MFS general substrate transporter like domains"/>
    <property type="match status" value="2"/>
</dbReference>
<comment type="similarity">
    <text evidence="2">Belongs to the major facilitator superfamily. MFSD6 family.</text>
</comment>
<dbReference type="SUPFAM" id="SSF103473">
    <property type="entry name" value="MFS general substrate transporter"/>
    <property type="match status" value="1"/>
</dbReference>
<keyword evidence="4 6" id="KW-1133">Transmembrane helix</keyword>
<evidence type="ECO:0000256" key="6">
    <source>
        <dbReference type="SAM" id="Phobius"/>
    </source>
</evidence>
<dbReference type="InterPro" id="IPR036259">
    <property type="entry name" value="MFS_trans_sf"/>
</dbReference>
<evidence type="ECO:0000256" key="4">
    <source>
        <dbReference type="ARBA" id="ARBA00022989"/>
    </source>
</evidence>
<dbReference type="STRING" id="431595.K3W7D2"/>
<evidence type="ECO:0000256" key="5">
    <source>
        <dbReference type="ARBA" id="ARBA00023136"/>
    </source>
</evidence>
<dbReference type="EMBL" id="GL376620">
    <property type="status" value="NOT_ANNOTATED_CDS"/>
    <property type="molecule type" value="Genomic_DNA"/>
</dbReference>
<sequence>MRLGFLVDGGESKALVPLKLLFLIHYAAFSTQTYLPIYFDVTEHFTKLQIGVLLSIPCICAILGPPIWGAAADILHNQKFIHIICLVSAALLMFSIRFVTSFEFMCIMVFLANFQTQPTMSLLDQTSMALLARVGGDYGKQRLYGAIGWGAGGYAAGVLAAAAGIAWCFNMVLALSCVSLFLLVKYIPSIQRKVTHNKGDFLQSLLLIFTQRDLIVLFVIVLLAGIMGGLIDNFLFLYLFNLSNNDANLVGVIIAVQTISELPLFFNANRIITHFGTPMCVVVSLIAYGIRLIVYVFVQHPWVALPIEVLHGLTYGLLWAAFTNYVYQSAPEGTEGTMIGVLTALQKGLGSGAGTLVGGYIYDHYGARAMWKVAGFGIFPCSLFFAMIFATVARNFTGQSPSRSHSNGALNKEGANLVANEELHSMNGYGTPVSDGQRKIDGVA</sequence>
<evidence type="ECO:0000256" key="3">
    <source>
        <dbReference type="ARBA" id="ARBA00022692"/>
    </source>
</evidence>
<dbReference type="InterPro" id="IPR020846">
    <property type="entry name" value="MFS_dom"/>
</dbReference>
<evidence type="ECO:0000313" key="8">
    <source>
        <dbReference type="EnsemblProtists" id="PYU1_T000873"/>
    </source>
</evidence>
<dbReference type="GO" id="GO:0016020">
    <property type="term" value="C:membrane"/>
    <property type="evidence" value="ECO:0007669"/>
    <property type="project" value="UniProtKB-SubCell"/>
</dbReference>
<accession>K3W7D2</accession>
<protein>
    <recommendedName>
        <fullName evidence="7">Major facilitator superfamily (MFS) profile domain-containing protein</fullName>
    </recommendedName>
</protein>
<dbReference type="HOGENOM" id="CLU_013133_0_0_1"/>
<feature type="transmembrane region" description="Helical" evidence="6">
    <location>
        <begin position="143"/>
        <end position="165"/>
    </location>
</feature>
<feature type="transmembrane region" description="Helical" evidence="6">
    <location>
        <begin position="80"/>
        <end position="99"/>
    </location>
</feature>
<dbReference type="PANTHER" id="PTHR16172">
    <property type="entry name" value="MAJOR FACILITATOR SUPERFAMILY DOMAIN-CONTAINING PROTEIN 6-LIKE"/>
    <property type="match status" value="1"/>
</dbReference>
<evidence type="ECO:0000313" key="9">
    <source>
        <dbReference type="Proteomes" id="UP000019132"/>
    </source>
</evidence>
<dbReference type="InterPro" id="IPR051717">
    <property type="entry name" value="MFS_MFSD6"/>
</dbReference>
<feature type="transmembrane region" description="Helical" evidence="6">
    <location>
        <begin position="50"/>
        <end position="68"/>
    </location>
</feature>
<feature type="transmembrane region" description="Helical" evidence="6">
    <location>
        <begin position="214"/>
        <end position="241"/>
    </location>
</feature>
<feature type="transmembrane region" description="Helical" evidence="6">
    <location>
        <begin position="374"/>
        <end position="393"/>
    </location>
</feature>
<feature type="transmembrane region" description="Helical" evidence="6">
    <location>
        <begin position="339"/>
        <end position="362"/>
    </location>
</feature>
<dbReference type="GO" id="GO:0022857">
    <property type="term" value="F:transmembrane transporter activity"/>
    <property type="evidence" value="ECO:0007669"/>
    <property type="project" value="InterPro"/>
</dbReference>
<feature type="domain" description="Major facilitator superfamily (MFS) profile" evidence="7">
    <location>
        <begin position="213"/>
        <end position="444"/>
    </location>
</feature>
<comment type="subcellular location">
    <subcellularLocation>
        <location evidence="1">Membrane</location>
        <topology evidence="1">Multi-pass membrane protein</topology>
    </subcellularLocation>
</comment>
<keyword evidence="5 6" id="KW-0472">Membrane</keyword>
<dbReference type="eggNOG" id="KOG3762">
    <property type="taxonomic scope" value="Eukaryota"/>
</dbReference>
<feature type="transmembrane region" description="Helical" evidence="6">
    <location>
        <begin position="309"/>
        <end position="327"/>
    </location>
</feature>
<keyword evidence="3 6" id="KW-0812">Transmembrane</keyword>
<dbReference type="InParanoid" id="K3W7D2"/>
<evidence type="ECO:0000256" key="2">
    <source>
        <dbReference type="ARBA" id="ARBA00005241"/>
    </source>
</evidence>
<dbReference type="PROSITE" id="PS50850">
    <property type="entry name" value="MFS"/>
    <property type="match status" value="1"/>
</dbReference>
<evidence type="ECO:0000259" key="7">
    <source>
        <dbReference type="PROSITE" id="PS50850"/>
    </source>
</evidence>
<name>K3W7D2_GLOUD</name>
<reference evidence="9" key="1">
    <citation type="journal article" date="2010" name="Genome Biol.">
        <title>Genome sequence of the necrotrophic plant pathogen Pythium ultimum reveals original pathogenicity mechanisms and effector repertoire.</title>
        <authorList>
            <person name="Levesque C.A."/>
            <person name="Brouwer H."/>
            <person name="Cano L."/>
            <person name="Hamilton J.P."/>
            <person name="Holt C."/>
            <person name="Huitema E."/>
            <person name="Raffaele S."/>
            <person name="Robideau G.P."/>
            <person name="Thines M."/>
            <person name="Win J."/>
            <person name="Zerillo M.M."/>
            <person name="Beakes G.W."/>
            <person name="Boore J.L."/>
            <person name="Busam D."/>
            <person name="Dumas B."/>
            <person name="Ferriera S."/>
            <person name="Fuerstenberg S.I."/>
            <person name="Gachon C.M."/>
            <person name="Gaulin E."/>
            <person name="Govers F."/>
            <person name="Grenville-Briggs L."/>
            <person name="Horner N."/>
            <person name="Hostetler J."/>
            <person name="Jiang R.H."/>
            <person name="Johnson J."/>
            <person name="Krajaejun T."/>
            <person name="Lin H."/>
            <person name="Meijer H.J."/>
            <person name="Moore B."/>
            <person name="Morris P."/>
            <person name="Phuntmart V."/>
            <person name="Puiu D."/>
            <person name="Shetty J."/>
            <person name="Stajich J.E."/>
            <person name="Tripathy S."/>
            <person name="Wawra S."/>
            <person name="van West P."/>
            <person name="Whitty B.R."/>
            <person name="Coutinho P.M."/>
            <person name="Henrissat B."/>
            <person name="Martin F."/>
            <person name="Thomas P.D."/>
            <person name="Tyler B.M."/>
            <person name="De Vries R.P."/>
            <person name="Kamoun S."/>
            <person name="Yandell M."/>
            <person name="Tisserat N."/>
            <person name="Buell C.R."/>
        </authorList>
    </citation>
    <scope>NUCLEOTIDE SEQUENCE</scope>
    <source>
        <strain evidence="9">DAOM:BR144</strain>
    </source>
</reference>
<dbReference type="Pfam" id="PF12832">
    <property type="entry name" value="MFS_1_like"/>
    <property type="match status" value="1"/>
</dbReference>
<feature type="transmembrane region" description="Helical" evidence="6">
    <location>
        <begin position="171"/>
        <end position="188"/>
    </location>
</feature>
<dbReference type="AlphaFoldDB" id="K3W7D2"/>
<dbReference type="Proteomes" id="UP000019132">
    <property type="component" value="Unassembled WGS sequence"/>
</dbReference>
<dbReference type="InterPro" id="IPR024989">
    <property type="entry name" value="MFS_assoc_dom"/>
</dbReference>
<feature type="transmembrane region" description="Helical" evidence="6">
    <location>
        <begin position="278"/>
        <end position="297"/>
    </location>
</feature>
<reference evidence="8" key="3">
    <citation type="submission" date="2015-02" db="UniProtKB">
        <authorList>
            <consortium name="EnsemblProtists"/>
        </authorList>
    </citation>
    <scope>IDENTIFICATION</scope>
    <source>
        <strain evidence="8">DAOM BR144</strain>
    </source>
</reference>
<organism evidence="8 9">
    <name type="scientific">Globisporangium ultimum (strain ATCC 200006 / CBS 805.95 / DAOM BR144)</name>
    <name type="common">Pythium ultimum</name>
    <dbReference type="NCBI Taxonomy" id="431595"/>
    <lineage>
        <taxon>Eukaryota</taxon>
        <taxon>Sar</taxon>
        <taxon>Stramenopiles</taxon>
        <taxon>Oomycota</taxon>
        <taxon>Peronosporomycetes</taxon>
        <taxon>Pythiales</taxon>
        <taxon>Pythiaceae</taxon>
        <taxon>Globisporangium</taxon>
    </lineage>
</organism>
<feature type="transmembrane region" description="Helical" evidence="6">
    <location>
        <begin position="20"/>
        <end position="38"/>
    </location>
</feature>
<dbReference type="PANTHER" id="PTHR16172:SF41">
    <property type="entry name" value="MAJOR FACILITATOR SUPERFAMILY DOMAIN-CONTAINING PROTEIN 6-LIKE"/>
    <property type="match status" value="1"/>
</dbReference>